<dbReference type="HOGENOM" id="CLU_2088433_0_0_1"/>
<reference evidence="2" key="3">
    <citation type="submission" date="2015-04" db="UniProtKB">
        <authorList>
            <consortium name="EnsemblPlants"/>
        </authorList>
    </citation>
    <scope>IDENTIFICATION</scope>
    <source>
        <strain evidence="2">cv. Jemalong A17</strain>
    </source>
</reference>
<name>G7JY33_MEDTR</name>
<proteinExistence type="predicted"/>
<organism evidence="1 3">
    <name type="scientific">Medicago truncatula</name>
    <name type="common">Barrel medic</name>
    <name type="synonym">Medicago tribuloides</name>
    <dbReference type="NCBI Taxonomy" id="3880"/>
    <lineage>
        <taxon>Eukaryota</taxon>
        <taxon>Viridiplantae</taxon>
        <taxon>Streptophyta</taxon>
        <taxon>Embryophyta</taxon>
        <taxon>Tracheophyta</taxon>
        <taxon>Spermatophyta</taxon>
        <taxon>Magnoliopsida</taxon>
        <taxon>eudicotyledons</taxon>
        <taxon>Gunneridae</taxon>
        <taxon>Pentapetalae</taxon>
        <taxon>rosids</taxon>
        <taxon>fabids</taxon>
        <taxon>Fabales</taxon>
        <taxon>Fabaceae</taxon>
        <taxon>Papilionoideae</taxon>
        <taxon>50 kb inversion clade</taxon>
        <taxon>NPAAA clade</taxon>
        <taxon>Hologalegina</taxon>
        <taxon>IRL clade</taxon>
        <taxon>Trifolieae</taxon>
        <taxon>Medicago</taxon>
    </lineage>
</organism>
<keyword evidence="3" id="KW-1185">Reference proteome</keyword>
<dbReference type="EnsemblPlants" id="AES97087">
    <property type="protein sequence ID" value="AES97087"/>
    <property type="gene ID" value="MTR_5g045180"/>
</dbReference>
<dbReference type="AlphaFoldDB" id="G7JY33"/>
<dbReference type="Proteomes" id="UP000002051">
    <property type="component" value="Chromosome 5"/>
</dbReference>
<evidence type="ECO:0000313" key="3">
    <source>
        <dbReference type="Proteomes" id="UP000002051"/>
    </source>
</evidence>
<reference evidence="1 3" key="2">
    <citation type="journal article" date="2014" name="BMC Genomics">
        <title>An improved genome release (version Mt4.0) for the model legume Medicago truncatula.</title>
        <authorList>
            <person name="Tang H."/>
            <person name="Krishnakumar V."/>
            <person name="Bidwell S."/>
            <person name="Rosen B."/>
            <person name="Chan A."/>
            <person name="Zhou S."/>
            <person name="Gentzbittel L."/>
            <person name="Childs K.L."/>
            <person name="Yandell M."/>
            <person name="Gundlach H."/>
            <person name="Mayer K.F."/>
            <person name="Schwartz D.C."/>
            <person name="Town C.D."/>
        </authorList>
    </citation>
    <scope>GENOME REANNOTATION</scope>
    <source>
        <strain evidence="2 3">cv. Jemalong A17</strain>
    </source>
</reference>
<accession>G7JY33</accession>
<dbReference type="EMBL" id="CM001221">
    <property type="protein sequence ID" value="AES97087.1"/>
    <property type="molecule type" value="Genomic_DNA"/>
</dbReference>
<dbReference type="PaxDb" id="3880-AES97087"/>
<reference evidence="1 3" key="1">
    <citation type="journal article" date="2011" name="Nature">
        <title>The Medicago genome provides insight into the evolution of rhizobial symbioses.</title>
        <authorList>
            <person name="Young N.D."/>
            <person name="Debelle F."/>
            <person name="Oldroyd G.E."/>
            <person name="Geurts R."/>
            <person name="Cannon S.B."/>
            <person name="Udvardi M.K."/>
            <person name="Benedito V.A."/>
            <person name="Mayer K.F."/>
            <person name="Gouzy J."/>
            <person name="Schoof H."/>
            <person name="Van de Peer Y."/>
            <person name="Proost S."/>
            <person name="Cook D.R."/>
            <person name="Meyers B.C."/>
            <person name="Spannagl M."/>
            <person name="Cheung F."/>
            <person name="De Mita S."/>
            <person name="Krishnakumar V."/>
            <person name="Gundlach H."/>
            <person name="Zhou S."/>
            <person name="Mudge J."/>
            <person name="Bharti A.K."/>
            <person name="Murray J.D."/>
            <person name="Naoumkina M.A."/>
            <person name="Rosen B."/>
            <person name="Silverstein K.A."/>
            <person name="Tang H."/>
            <person name="Rombauts S."/>
            <person name="Zhao P.X."/>
            <person name="Zhou P."/>
            <person name="Barbe V."/>
            <person name="Bardou P."/>
            <person name="Bechner M."/>
            <person name="Bellec A."/>
            <person name="Berger A."/>
            <person name="Berges H."/>
            <person name="Bidwell S."/>
            <person name="Bisseling T."/>
            <person name="Choisne N."/>
            <person name="Couloux A."/>
            <person name="Denny R."/>
            <person name="Deshpande S."/>
            <person name="Dai X."/>
            <person name="Doyle J.J."/>
            <person name="Dudez A.M."/>
            <person name="Farmer A.D."/>
            <person name="Fouteau S."/>
            <person name="Franken C."/>
            <person name="Gibelin C."/>
            <person name="Gish J."/>
            <person name="Goldstein S."/>
            <person name="Gonzalez A.J."/>
            <person name="Green P.J."/>
            <person name="Hallab A."/>
            <person name="Hartog M."/>
            <person name="Hua A."/>
            <person name="Humphray S.J."/>
            <person name="Jeong D.H."/>
            <person name="Jing Y."/>
            <person name="Jocker A."/>
            <person name="Kenton S.M."/>
            <person name="Kim D.J."/>
            <person name="Klee K."/>
            <person name="Lai H."/>
            <person name="Lang C."/>
            <person name="Lin S."/>
            <person name="Macmil S.L."/>
            <person name="Magdelenat G."/>
            <person name="Matthews L."/>
            <person name="McCorrison J."/>
            <person name="Monaghan E.L."/>
            <person name="Mun J.H."/>
            <person name="Najar F.Z."/>
            <person name="Nicholson C."/>
            <person name="Noirot C."/>
            <person name="O'Bleness M."/>
            <person name="Paule C.R."/>
            <person name="Poulain J."/>
            <person name="Prion F."/>
            <person name="Qin B."/>
            <person name="Qu C."/>
            <person name="Retzel E.F."/>
            <person name="Riddle C."/>
            <person name="Sallet E."/>
            <person name="Samain S."/>
            <person name="Samson N."/>
            <person name="Sanders I."/>
            <person name="Saurat O."/>
            <person name="Scarpelli C."/>
            <person name="Schiex T."/>
            <person name="Segurens B."/>
            <person name="Severin A.J."/>
            <person name="Sherrier D.J."/>
            <person name="Shi R."/>
            <person name="Sims S."/>
            <person name="Singer S.R."/>
            <person name="Sinharoy S."/>
            <person name="Sterck L."/>
            <person name="Viollet A."/>
            <person name="Wang B.B."/>
            <person name="Wang K."/>
            <person name="Wang M."/>
            <person name="Wang X."/>
            <person name="Warfsmann J."/>
            <person name="Weissenbach J."/>
            <person name="White D.D."/>
            <person name="White J.D."/>
            <person name="Wiley G.B."/>
            <person name="Wincker P."/>
            <person name="Xing Y."/>
            <person name="Yang L."/>
            <person name="Yao Z."/>
            <person name="Ying F."/>
            <person name="Zhai J."/>
            <person name="Zhou L."/>
            <person name="Zuber A."/>
            <person name="Denarie J."/>
            <person name="Dixon R.A."/>
            <person name="May G.D."/>
            <person name="Schwartz D.C."/>
            <person name="Rogers J."/>
            <person name="Quetier F."/>
            <person name="Town C.D."/>
            <person name="Roe B.A."/>
        </authorList>
    </citation>
    <scope>NUCLEOTIDE SEQUENCE [LARGE SCALE GENOMIC DNA]</scope>
    <source>
        <strain evidence="1">A17</strain>
        <strain evidence="2 3">cv. Jemalong A17</strain>
    </source>
</reference>
<protein>
    <submittedName>
        <fullName evidence="1 2">Uncharacterized protein</fullName>
    </submittedName>
</protein>
<sequence length="117" mass="12824">MAIALELLPESLNPRNRETWLKLETSVALNYTRTASYHRADEKIRGKDSQTPMSLGVEKTSFVSPGSCKKAGSCSEVDCHQITGFIRSTFGTCSILNKQSTEAAGKYLGESLTLIHL</sequence>
<gene>
    <name evidence="1" type="ordered locus">MTR_5g045180</name>
</gene>
<evidence type="ECO:0000313" key="2">
    <source>
        <dbReference type="EnsemblPlants" id="AES97087"/>
    </source>
</evidence>
<evidence type="ECO:0000313" key="1">
    <source>
        <dbReference type="EMBL" id="AES97087.1"/>
    </source>
</evidence>